<dbReference type="EMBL" id="GEDG01013937">
    <property type="protein sequence ID" value="JAP24850.1"/>
    <property type="molecule type" value="Transcribed_RNA"/>
</dbReference>
<proteinExistence type="predicted"/>
<name>A0A0V0HWV2_SOLCH</name>
<sequence>MCKDLNYLNRYSGNQLGLKQSGNCSSLFNYKPSTTQTGNWCFIVGTPLTSNFLSRKTGRLLPMQNHSFYL</sequence>
<dbReference type="AlphaFoldDB" id="A0A0V0HWV2"/>
<evidence type="ECO:0000313" key="1">
    <source>
        <dbReference type="EMBL" id="JAP24850.1"/>
    </source>
</evidence>
<organism evidence="1">
    <name type="scientific">Solanum chacoense</name>
    <name type="common">Chaco potato</name>
    <dbReference type="NCBI Taxonomy" id="4108"/>
    <lineage>
        <taxon>Eukaryota</taxon>
        <taxon>Viridiplantae</taxon>
        <taxon>Streptophyta</taxon>
        <taxon>Embryophyta</taxon>
        <taxon>Tracheophyta</taxon>
        <taxon>Spermatophyta</taxon>
        <taxon>Magnoliopsida</taxon>
        <taxon>eudicotyledons</taxon>
        <taxon>Gunneridae</taxon>
        <taxon>Pentapetalae</taxon>
        <taxon>asterids</taxon>
        <taxon>lamiids</taxon>
        <taxon>Solanales</taxon>
        <taxon>Solanaceae</taxon>
        <taxon>Solanoideae</taxon>
        <taxon>Solaneae</taxon>
        <taxon>Solanum</taxon>
    </lineage>
</organism>
<accession>A0A0V0HWV2</accession>
<protein>
    <submittedName>
        <fullName evidence="1">Putative ovule protein</fullName>
    </submittedName>
</protein>
<reference evidence="1" key="1">
    <citation type="submission" date="2015-12" db="EMBL/GenBank/DDBJ databases">
        <title>Gene expression during late stages of embryo sac development: a critical building block for successful pollen-pistil interactions.</title>
        <authorList>
            <person name="Liu Y."/>
            <person name="Joly V."/>
            <person name="Sabar M."/>
            <person name="Matton D.P."/>
        </authorList>
    </citation>
    <scope>NUCLEOTIDE SEQUENCE</scope>
</reference>